<evidence type="ECO:0000313" key="3">
    <source>
        <dbReference type="EMBL" id="KAK9282995.1"/>
    </source>
</evidence>
<comment type="caution">
    <text evidence="3">The sequence shown here is derived from an EMBL/GenBank/DDBJ whole genome shotgun (WGS) entry which is preliminary data.</text>
</comment>
<dbReference type="Proteomes" id="UP001415857">
    <property type="component" value="Unassembled WGS sequence"/>
</dbReference>
<gene>
    <name evidence="3" type="ORF">L1049_011222</name>
</gene>
<dbReference type="InterPro" id="IPR056948">
    <property type="entry name" value="PNGaseA_N"/>
</dbReference>
<evidence type="ECO:0000256" key="1">
    <source>
        <dbReference type="SAM" id="SignalP"/>
    </source>
</evidence>
<feature type="domain" description="Peptide N-acetyl-beta-D-glucosaminyl asparaginase amidase A N-terminal" evidence="2">
    <location>
        <begin position="54"/>
        <end position="392"/>
    </location>
</feature>
<evidence type="ECO:0000259" key="2">
    <source>
        <dbReference type="Pfam" id="PF12222"/>
    </source>
</evidence>
<dbReference type="Pfam" id="PF12222">
    <property type="entry name" value="PNGaseA"/>
    <property type="match status" value="1"/>
</dbReference>
<keyword evidence="4" id="KW-1185">Reference proteome</keyword>
<dbReference type="PANTHER" id="PTHR31104">
    <property type="entry name" value="PEPTIDE-N4-(N-ACETYL-BETA-GLUCOSAMINYL)ASPARAGINE AMIDASE A PROTEIN"/>
    <property type="match status" value="1"/>
</dbReference>
<evidence type="ECO:0000313" key="4">
    <source>
        <dbReference type="Proteomes" id="UP001415857"/>
    </source>
</evidence>
<accession>A0AAP0RX78</accession>
<proteinExistence type="predicted"/>
<sequence>MYTFLFIFLLFFNPVSPSSPDRYFKSLPSTLHRRHTFQEYLELTHPEPSDLLIPSCTLPVLHHSFGNTVNSPPFTVPYSPPSDCPSPWSRVVLDFHASCRGDQYDRIAALWLGGAEVLRTSTAEPTQTGIFWKVRKDITRYSSLLARSNLELTMMLENVVNEVFTGVYHINVTFFYYDDNTVRVPFSPLDDHKLDTKLGSEPTGGANMLQGLWNSYGKPADVIIPISDDRDKGFWFRIEGKSDVHSKIIRIPCNTRRAILELYVSFHGDDEFWYSNPPDSYIKSNHLPTSRGGGAYREVYVTIDEEFVASVVPFPVIFTGGINPLFWEPVVAIGAFNLPSYEFDLSPFLGNLVDGKNHNFSIGVADSIPFWLVDANLHIWLDHRKSKVKAKSIVIYPTPALSGETPFEVQRPRRVVQDRGK</sequence>
<name>A0AAP0RX78_LIQFO</name>
<feature type="chain" id="PRO_5042966962" description="Peptide N-acetyl-beta-D-glucosaminyl asparaginase amidase A N-terminal domain-containing protein" evidence="1">
    <location>
        <begin position="18"/>
        <end position="421"/>
    </location>
</feature>
<keyword evidence="1" id="KW-0732">Signal</keyword>
<dbReference type="EMBL" id="JBBPBK010000006">
    <property type="protein sequence ID" value="KAK9282995.1"/>
    <property type="molecule type" value="Genomic_DNA"/>
</dbReference>
<dbReference type="AlphaFoldDB" id="A0AAP0RX78"/>
<protein>
    <recommendedName>
        <fullName evidence="2">Peptide N-acetyl-beta-D-glucosaminyl asparaginase amidase A N-terminal domain-containing protein</fullName>
    </recommendedName>
</protein>
<feature type="signal peptide" evidence="1">
    <location>
        <begin position="1"/>
        <end position="17"/>
    </location>
</feature>
<reference evidence="3 4" key="1">
    <citation type="journal article" date="2024" name="Plant J.">
        <title>Genome sequences and population genomics reveal climatic adaptation and genomic divergence between two closely related sweetgum species.</title>
        <authorList>
            <person name="Xu W.Q."/>
            <person name="Ren C.Q."/>
            <person name="Zhang X.Y."/>
            <person name="Comes H.P."/>
            <person name="Liu X.H."/>
            <person name="Li Y.G."/>
            <person name="Kettle C.J."/>
            <person name="Jalonen R."/>
            <person name="Gaisberger H."/>
            <person name="Ma Y.Z."/>
            <person name="Qiu Y.X."/>
        </authorList>
    </citation>
    <scope>NUCLEOTIDE SEQUENCE [LARGE SCALE GENOMIC DNA]</scope>
    <source>
        <strain evidence="3">Hangzhou</strain>
    </source>
</reference>
<organism evidence="3 4">
    <name type="scientific">Liquidambar formosana</name>
    <name type="common">Formosan gum</name>
    <dbReference type="NCBI Taxonomy" id="63359"/>
    <lineage>
        <taxon>Eukaryota</taxon>
        <taxon>Viridiplantae</taxon>
        <taxon>Streptophyta</taxon>
        <taxon>Embryophyta</taxon>
        <taxon>Tracheophyta</taxon>
        <taxon>Spermatophyta</taxon>
        <taxon>Magnoliopsida</taxon>
        <taxon>eudicotyledons</taxon>
        <taxon>Gunneridae</taxon>
        <taxon>Pentapetalae</taxon>
        <taxon>Saxifragales</taxon>
        <taxon>Altingiaceae</taxon>
        <taxon>Liquidambar</taxon>
    </lineage>
</organism>
<dbReference type="InterPro" id="IPR021102">
    <property type="entry name" value="PNGase_A"/>
</dbReference>